<dbReference type="InterPro" id="IPR036735">
    <property type="entry name" value="NGN_dom_sf"/>
</dbReference>
<reference evidence="5" key="1">
    <citation type="submission" date="2018-06" db="EMBL/GenBank/DDBJ databases">
        <authorList>
            <person name="Zhirakovskaya E."/>
        </authorList>
    </citation>
    <scope>NUCLEOTIDE SEQUENCE</scope>
</reference>
<dbReference type="InterPro" id="IPR010215">
    <property type="entry name" value="Transcription_antiterm_RfaH"/>
</dbReference>
<dbReference type="SMART" id="SM00738">
    <property type="entry name" value="NGN"/>
    <property type="match status" value="1"/>
</dbReference>
<evidence type="ECO:0000256" key="2">
    <source>
        <dbReference type="ARBA" id="ARBA00023015"/>
    </source>
</evidence>
<accession>A0A3B1AXG4</accession>
<keyword evidence="2" id="KW-0805">Transcription regulation</keyword>
<dbReference type="NCBIfam" id="TIGR01955">
    <property type="entry name" value="RfaH"/>
    <property type="match status" value="1"/>
</dbReference>
<dbReference type="GO" id="GO:0031564">
    <property type="term" value="P:transcription antitermination"/>
    <property type="evidence" value="ECO:0007669"/>
    <property type="project" value="UniProtKB-KW"/>
</dbReference>
<evidence type="ECO:0000313" key="5">
    <source>
        <dbReference type="EMBL" id="VAX10726.1"/>
    </source>
</evidence>
<dbReference type="InterPro" id="IPR008991">
    <property type="entry name" value="Translation_prot_SH3-like_sf"/>
</dbReference>
<feature type="domain" description="NusG-like N-terminal" evidence="4">
    <location>
        <begin position="1"/>
        <end position="100"/>
    </location>
</feature>
<dbReference type="InterPro" id="IPR043425">
    <property type="entry name" value="NusG-like"/>
</dbReference>
<sequence>MEHWYAIQTKPRQEVLAEENLRRQRFEAYLPRISLSRRRRGKWVKVIEPLFPRYLFIRFDPAQLSIGPIRSTRGVVSIVRFGNEICSMPDDAIEFLKQHEDSDTGLYNQADDQFQQGDSVTVISGAFAGLEGVFQAQTSNERVVLLIECLGRASRVTLGFDDVGKAPI</sequence>
<dbReference type="SUPFAM" id="SSF50104">
    <property type="entry name" value="Translation proteins SH3-like domain"/>
    <property type="match status" value="1"/>
</dbReference>
<evidence type="ECO:0000259" key="4">
    <source>
        <dbReference type="SMART" id="SM00738"/>
    </source>
</evidence>
<gene>
    <name evidence="5" type="ORF">MNBD_GAMMA26-2444</name>
</gene>
<name>A0A3B1AXG4_9ZZZZ</name>
<dbReference type="Gene3D" id="3.30.70.940">
    <property type="entry name" value="NusG, N-terminal domain"/>
    <property type="match status" value="1"/>
</dbReference>
<dbReference type="AlphaFoldDB" id="A0A3B1AXG4"/>
<protein>
    <submittedName>
        <fullName evidence="5">Transcriptional activator RfaH</fullName>
    </submittedName>
</protein>
<dbReference type="Pfam" id="PF02357">
    <property type="entry name" value="NusG"/>
    <property type="match status" value="1"/>
</dbReference>
<evidence type="ECO:0000256" key="3">
    <source>
        <dbReference type="ARBA" id="ARBA00023163"/>
    </source>
</evidence>
<dbReference type="CDD" id="cd09892">
    <property type="entry name" value="NGN_SP_RfaH"/>
    <property type="match status" value="1"/>
</dbReference>
<dbReference type="PANTHER" id="PTHR30265:SF7">
    <property type="entry name" value="TRANSCRIPTION ANTITERMINATION PROTEIN RFAH"/>
    <property type="match status" value="1"/>
</dbReference>
<dbReference type="GO" id="GO:0006354">
    <property type="term" value="P:DNA-templated transcription elongation"/>
    <property type="evidence" value="ECO:0007669"/>
    <property type="project" value="InterPro"/>
</dbReference>
<dbReference type="CDD" id="cd06091">
    <property type="entry name" value="KOW_NusG"/>
    <property type="match status" value="1"/>
</dbReference>
<dbReference type="InterPro" id="IPR006645">
    <property type="entry name" value="NGN-like_dom"/>
</dbReference>
<dbReference type="SUPFAM" id="SSF82679">
    <property type="entry name" value="N-utilization substance G protein NusG, N-terminal domain"/>
    <property type="match status" value="1"/>
</dbReference>
<evidence type="ECO:0000256" key="1">
    <source>
        <dbReference type="ARBA" id="ARBA00022814"/>
    </source>
</evidence>
<dbReference type="PANTHER" id="PTHR30265">
    <property type="entry name" value="RHO-INTERACTING TRANSCRIPTION TERMINATION FACTOR NUSG"/>
    <property type="match status" value="1"/>
</dbReference>
<proteinExistence type="predicted"/>
<keyword evidence="1" id="KW-0889">Transcription antitermination</keyword>
<dbReference type="NCBIfam" id="NF006534">
    <property type="entry name" value="PRK09014.1"/>
    <property type="match status" value="1"/>
</dbReference>
<organism evidence="5">
    <name type="scientific">hydrothermal vent metagenome</name>
    <dbReference type="NCBI Taxonomy" id="652676"/>
    <lineage>
        <taxon>unclassified sequences</taxon>
        <taxon>metagenomes</taxon>
        <taxon>ecological metagenomes</taxon>
    </lineage>
</organism>
<dbReference type="EMBL" id="UOFX01000076">
    <property type="protein sequence ID" value="VAX10726.1"/>
    <property type="molecule type" value="Genomic_DNA"/>
</dbReference>
<dbReference type="GO" id="GO:0005829">
    <property type="term" value="C:cytosol"/>
    <property type="evidence" value="ECO:0007669"/>
    <property type="project" value="TreeGrafter"/>
</dbReference>
<keyword evidence="3" id="KW-0804">Transcription</keyword>